<dbReference type="InterPro" id="IPR032675">
    <property type="entry name" value="LRR_dom_sf"/>
</dbReference>
<name>A0A165FTC5_EXIGL</name>
<dbReference type="Gene3D" id="3.80.10.10">
    <property type="entry name" value="Ribonuclease Inhibitor"/>
    <property type="match status" value="1"/>
</dbReference>
<sequence>MTADRSPFRRVIYGNDDTCTDFDLILSQLRPNPDVAMRISALHAVHARWSYWRPTRDDVLFGLASACPNLEVLSMYLCLRPSVAPQLLAPKFTNLISLVLYMNSAMIVCDIPPPLLILQHMHRLEYLHMNVRRLTVGLDSPQGVHVSGHGFSRDLPFRLKSYQVDSPFAGWLDPLLASVGTIRDIDFMLDAYDQDLPDRGGIHDVHDAFARCGRTVRTLKMRTSTISGGGALRPSDFSSLVATCPRLERLQLDSRGTADDGLLWQTLRALSRPLSHLVVHFHFEDPLGVRQHIRHEQQQYLETMFPRLLRISTLRHLRTLTVLQHVSVLRLTDPYVAILRSHCLEHRIVFELRAG</sequence>
<dbReference type="InParanoid" id="A0A165FTC5"/>
<dbReference type="AlphaFoldDB" id="A0A165FTC5"/>
<dbReference type="OrthoDB" id="10661549at2759"/>
<protein>
    <recommendedName>
        <fullName evidence="3">F-box domain-containing protein</fullName>
    </recommendedName>
</protein>
<dbReference type="SUPFAM" id="SSF52047">
    <property type="entry name" value="RNI-like"/>
    <property type="match status" value="1"/>
</dbReference>
<accession>A0A165FTC5</accession>
<dbReference type="Proteomes" id="UP000077266">
    <property type="component" value="Unassembled WGS sequence"/>
</dbReference>
<reference evidence="1 2" key="1">
    <citation type="journal article" date="2016" name="Mol. Biol. Evol.">
        <title>Comparative Genomics of Early-Diverging Mushroom-Forming Fungi Provides Insights into the Origins of Lignocellulose Decay Capabilities.</title>
        <authorList>
            <person name="Nagy L.G."/>
            <person name="Riley R."/>
            <person name="Tritt A."/>
            <person name="Adam C."/>
            <person name="Daum C."/>
            <person name="Floudas D."/>
            <person name="Sun H."/>
            <person name="Yadav J.S."/>
            <person name="Pangilinan J."/>
            <person name="Larsson K.H."/>
            <person name="Matsuura K."/>
            <person name="Barry K."/>
            <person name="Labutti K."/>
            <person name="Kuo R."/>
            <person name="Ohm R.A."/>
            <person name="Bhattacharya S.S."/>
            <person name="Shirouzu T."/>
            <person name="Yoshinaga Y."/>
            <person name="Martin F.M."/>
            <person name="Grigoriev I.V."/>
            <person name="Hibbett D.S."/>
        </authorList>
    </citation>
    <scope>NUCLEOTIDE SEQUENCE [LARGE SCALE GENOMIC DNA]</scope>
    <source>
        <strain evidence="1 2">HHB12029</strain>
    </source>
</reference>
<evidence type="ECO:0008006" key="3">
    <source>
        <dbReference type="Google" id="ProtNLM"/>
    </source>
</evidence>
<proteinExistence type="predicted"/>
<gene>
    <name evidence="1" type="ORF">EXIGLDRAFT_771691</name>
</gene>
<keyword evidence="2" id="KW-1185">Reference proteome</keyword>
<dbReference type="EMBL" id="KV426071">
    <property type="protein sequence ID" value="KZV89500.1"/>
    <property type="molecule type" value="Genomic_DNA"/>
</dbReference>
<evidence type="ECO:0000313" key="1">
    <source>
        <dbReference type="EMBL" id="KZV89500.1"/>
    </source>
</evidence>
<organism evidence="1 2">
    <name type="scientific">Exidia glandulosa HHB12029</name>
    <dbReference type="NCBI Taxonomy" id="1314781"/>
    <lineage>
        <taxon>Eukaryota</taxon>
        <taxon>Fungi</taxon>
        <taxon>Dikarya</taxon>
        <taxon>Basidiomycota</taxon>
        <taxon>Agaricomycotina</taxon>
        <taxon>Agaricomycetes</taxon>
        <taxon>Auriculariales</taxon>
        <taxon>Exidiaceae</taxon>
        <taxon>Exidia</taxon>
    </lineage>
</organism>
<evidence type="ECO:0000313" key="2">
    <source>
        <dbReference type="Proteomes" id="UP000077266"/>
    </source>
</evidence>